<dbReference type="InterPro" id="IPR020845">
    <property type="entry name" value="AMP-binding_CS"/>
</dbReference>
<reference evidence="7 8" key="1">
    <citation type="submission" date="2024-02" db="EMBL/GenBank/DDBJ databases">
        <authorList>
            <person name="Chen Y."/>
            <person name="Shah S."/>
            <person name="Dougan E. K."/>
            <person name="Thang M."/>
            <person name="Chan C."/>
        </authorList>
    </citation>
    <scope>NUCLEOTIDE SEQUENCE [LARGE SCALE GENOMIC DNA]</scope>
</reference>
<dbReference type="Proteomes" id="UP001642464">
    <property type="component" value="Unassembled WGS sequence"/>
</dbReference>
<proteinExistence type="inferred from homology"/>
<evidence type="ECO:0000256" key="1">
    <source>
        <dbReference type="ARBA" id="ARBA00006432"/>
    </source>
</evidence>
<accession>A0ABP0L107</accession>
<sequence>MAKDFRRPPFAGRRPLRVKPETWTAQSDTDSRKTIDYEAFLNSGHEDYRWPALADSSMMGLCYTSGTTGKPKGAAYSQRSTYLHTLMICGVDQSLCSWWVFGGFVPMFHVLSWGIPYALLMTGSPAVFTSHFTDPGDGSHATDDDGLGSACLYRSASSLANFAAAHPEHRLAGGSAAEDETAAAGLRRLQPTSDADAMVLSWGNESVSWAAQGRKVWGMTETNPIGSVARRIGKVTDLEKGVDDSFNNVKKAGLPSPGVEVRIAQLDDLSRDVAPGEAGELLVRGPWVIQEYYEVDASEKFFQGWLITGDVAKIDEEGAIIISDRSKDVIKSGREARSTGRGGGGEWISSIDMENAVCAMPGISLAAVVAVPHPRWDERPVVVVILDKGVNTEGLLDRVREHLSSSFAKFQLPDDVLVWKEIPHTGTGKMDKKSIRAKLEEPRPLASGGKTTGFRDIFFIYLHPESLGPCHSRNHHVCLCTVMYALFISIPFFGRLGRLGSEPLGALSEIGQTFQW</sequence>
<dbReference type="PROSITE" id="PS00455">
    <property type="entry name" value="AMP_BINDING"/>
    <property type="match status" value="1"/>
</dbReference>
<gene>
    <name evidence="7" type="ORF">SCF082_LOCUS19833</name>
</gene>
<dbReference type="PANTHER" id="PTHR43859:SF4">
    <property type="entry name" value="BUTANOATE--COA LIGASE AAE1-RELATED"/>
    <property type="match status" value="1"/>
</dbReference>
<name>A0ABP0L107_9DINO</name>
<evidence type="ECO:0000313" key="8">
    <source>
        <dbReference type="Proteomes" id="UP001642464"/>
    </source>
</evidence>
<protein>
    <submittedName>
        <fullName evidence="7">Medium-chain-fatty-acid--CoA ligase (Medium-chain acyl-CoA synthetase)</fullName>
    </submittedName>
</protein>
<dbReference type="Gene3D" id="3.30.300.30">
    <property type="match status" value="1"/>
</dbReference>
<dbReference type="SUPFAM" id="SSF56801">
    <property type="entry name" value="Acetyl-CoA synthetase-like"/>
    <property type="match status" value="1"/>
</dbReference>
<dbReference type="Gene3D" id="3.40.50.12780">
    <property type="entry name" value="N-terminal domain of ligase-like"/>
    <property type="match status" value="1"/>
</dbReference>
<feature type="domain" description="AMP-binding enzyme C-terminal" evidence="6">
    <location>
        <begin position="353"/>
        <end position="429"/>
    </location>
</feature>
<dbReference type="GO" id="GO:0016874">
    <property type="term" value="F:ligase activity"/>
    <property type="evidence" value="ECO:0007669"/>
    <property type="project" value="UniProtKB-KW"/>
</dbReference>
<evidence type="ECO:0000256" key="2">
    <source>
        <dbReference type="ARBA" id="ARBA00022598"/>
    </source>
</evidence>
<dbReference type="Pfam" id="PF13193">
    <property type="entry name" value="AMP-binding_C"/>
    <property type="match status" value="1"/>
</dbReference>
<dbReference type="PANTHER" id="PTHR43859">
    <property type="entry name" value="ACYL-ACTIVATING ENZYME"/>
    <property type="match status" value="1"/>
</dbReference>
<evidence type="ECO:0000256" key="4">
    <source>
        <dbReference type="ARBA" id="ARBA00023098"/>
    </source>
</evidence>
<keyword evidence="4" id="KW-0443">Lipid metabolism</keyword>
<evidence type="ECO:0000313" key="7">
    <source>
        <dbReference type="EMBL" id="CAK9031914.1"/>
    </source>
</evidence>
<dbReference type="InterPro" id="IPR000873">
    <property type="entry name" value="AMP-dep_synth/lig_dom"/>
</dbReference>
<evidence type="ECO:0000256" key="3">
    <source>
        <dbReference type="ARBA" id="ARBA00022832"/>
    </source>
</evidence>
<evidence type="ECO:0000259" key="6">
    <source>
        <dbReference type="Pfam" id="PF13193"/>
    </source>
</evidence>
<organism evidence="7 8">
    <name type="scientific">Durusdinium trenchii</name>
    <dbReference type="NCBI Taxonomy" id="1381693"/>
    <lineage>
        <taxon>Eukaryota</taxon>
        <taxon>Sar</taxon>
        <taxon>Alveolata</taxon>
        <taxon>Dinophyceae</taxon>
        <taxon>Suessiales</taxon>
        <taxon>Symbiodiniaceae</taxon>
        <taxon>Durusdinium</taxon>
    </lineage>
</organism>
<comment type="caution">
    <text evidence="7">The sequence shown here is derived from an EMBL/GenBank/DDBJ whole genome shotgun (WGS) entry which is preliminary data.</text>
</comment>
<comment type="similarity">
    <text evidence="1">Belongs to the ATP-dependent AMP-binding enzyme family.</text>
</comment>
<dbReference type="InterPro" id="IPR042099">
    <property type="entry name" value="ANL_N_sf"/>
</dbReference>
<dbReference type="InterPro" id="IPR045851">
    <property type="entry name" value="AMP-bd_C_sf"/>
</dbReference>
<keyword evidence="2 7" id="KW-0436">Ligase</keyword>
<evidence type="ECO:0000259" key="5">
    <source>
        <dbReference type="Pfam" id="PF00501"/>
    </source>
</evidence>
<keyword evidence="8" id="KW-1185">Reference proteome</keyword>
<keyword evidence="3" id="KW-0276">Fatty acid metabolism</keyword>
<dbReference type="Pfam" id="PF00501">
    <property type="entry name" value="AMP-binding"/>
    <property type="match status" value="1"/>
</dbReference>
<dbReference type="EMBL" id="CAXAMM010013669">
    <property type="protein sequence ID" value="CAK9031914.1"/>
    <property type="molecule type" value="Genomic_DNA"/>
</dbReference>
<dbReference type="InterPro" id="IPR025110">
    <property type="entry name" value="AMP-bd_C"/>
</dbReference>
<feature type="domain" description="AMP-dependent synthetase/ligase" evidence="5">
    <location>
        <begin position="48"/>
        <end position="293"/>
    </location>
</feature>